<keyword evidence="3 6" id="KW-0255">Endonuclease</keyword>
<dbReference type="EC" id="3.1.26.5" evidence="6 7"/>
<keyword evidence="2 6" id="KW-0540">Nuclease</keyword>
<dbReference type="GO" id="GO:0000049">
    <property type="term" value="F:tRNA binding"/>
    <property type="evidence" value="ECO:0007669"/>
    <property type="project" value="UniProtKB-UniRule"/>
</dbReference>
<reference evidence="8 9" key="1">
    <citation type="journal article" date="2016" name="Nat. Commun.">
        <title>Thousands of microbial genomes shed light on interconnected biogeochemical processes in an aquifer system.</title>
        <authorList>
            <person name="Anantharaman K."/>
            <person name="Brown C.T."/>
            <person name="Hug L.A."/>
            <person name="Sharon I."/>
            <person name="Castelle C.J."/>
            <person name="Probst A.J."/>
            <person name="Thomas B.C."/>
            <person name="Singh A."/>
            <person name="Wilkins M.J."/>
            <person name="Karaoz U."/>
            <person name="Brodie E.L."/>
            <person name="Williams K.H."/>
            <person name="Hubbard S.S."/>
            <person name="Banfield J.F."/>
        </authorList>
    </citation>
    <scope>NUCLEOTIDE SEQUENCE [LARGE SCALE GENOMIC DNA]</scope>
</reference>
<evidence type="ECO:0000313" key="8">
    <source>
        <dbReference type="EMBL" id="OGE99826.1"/>
    </source>
</evidence>
<dbReference type="Pfam" id="PF00825">
    <property type="entry name" value="Ribonuclease_P"/>
    <property type="match status" value="1"/>
</dbReference>
<dbReference type="GO" id="GO:0001682">
    <property type="term" value="P:tRNA 5'-leader removal"/>
    <property type="evidence" value="ECO:0007669"/>
    <property type="project" value="UniProtKB-UniRule"/>
</dbReference>
<dbReference type="PANTHER" id="PTHR33992">
    <property type="entry name" value="RIBONUCLEASE P PROTEIN COMPONENT"/>
    <property type="match status" value="1"/>
</dbReference>
<gene>
    <name evidence="6" type="primary">rnpA</name>
    <name evidence="8" type="ORF">A3J05_02455</name>
</gene>
<evidence type="ECO:0000256" key="7">
    <source>
        <dbReference type="NCBIfam" id="TIGR00188"/>
    </source>
</evidence>
<dbReference type="InterPro" id="IPR000100">
    <property type="entry name" value="RNase_P"/>
</dbReference>
<evidence type="ECO:0000256" key="5">
    <source>
        <dbReference type="ARBA" id="ARBA00022884"/>
    </source>
</evidence>
<dbReference type="SUPFAM" id="SSF54211">
    <property type="entry name" value="Ribosomal protein S5 domain 2-like"/>
    <property type="match status" value="1"/>
</dbReference>
<comment type="similarity">
    <text evidence="6">Belongs to the RnpA family.</text>
</comment>
<organism evidence="8 9">
    <name type="scientific">Candidatus Doudnabacteria bacterium RIFCSPLOWO2_02_FULL_48_13</name>
    <dbReference type="NCBI Taxonomy" id="1817845"/>
    <lineage>
        <taxon>Bacteria</taxon>
        <taxon>Candidatus Doudnaibacteriota</taxon>
    </lineage>
</organism>
<evidence type="ECO:0000256" key="4">
    <source>
        <dbReference type="ARBA" id="ARBA00022801"/>
    </source>
</evidence>
<evidence type="ECO:0000256" key="3">
    <source>
        <dbReference type="ARBA" id="ARBA00022759"/>
    </source>
</evidence>
<comment type="subunit">
    <text evidence="6">Consists of a catalytic RNA component (M1 or rnpB) and a protein subunit.</text>
</comment>
<comment type="caution">
    <text evidence="8">The sequence shown here is derived from an EMBL/GenBank/DDBJ whole genome shotgun (WGS) entry which is preliminary data.</text>
</comment>
<name>A0A1F5QCE6_9BACT</name>
<comment type="catalytic activity">
    <reaction evidence="6">
        <text>Endonucleolytic cleavage of RNA, removing 5'-extranucleotides from tRNA precursor.</text>
        <dbReference type="EC" id="3.1.26.5"/>
    </reaction>
</comment>
<keyword evidence="5 6" id="KW-0694">RNA-binding</keyword>
<protein>
    <recommendedName>
        <fullName evidence="6 7">Ribonuclease P protein component</fullName>
        <shortName evidence="6">RNase P protein</shortName>
        <shortName evidence="6">RNaseP protein</shortName>
        <ecNumber evidence="6 7">3.1.26.5</ecNumber>
    </recommendedName>
    <alternativeName>
        <fullName evidence="6">Protein C5</fullName>
    </alternativeName>
</protein>
<evidence type="ECO:0000313" key="9">
    <source>
        <dbReference type="Proteomes" id="UP000177235"/>
    </source>
</evidence>
<dbReference type="InterPro" id="IPR014721">
    <property type="entry name" value="Ribsml_uS5_D2-typ_fold_subgr"/>
</dbReference>
<dbReference type="GO" id="GO:0004526">
    <property type="term" value="F:ribonuclease P activity"/>
    <property type="evidence" value="ECO:0007669"/>
    <property type="project" value="UniProtKB-UniRule"/>
</dbReference>
<dbReference type="NCBIfam" id="TIGR00188">
    <property type="entry name" value="rnpA"/>
    <property type="match status" value="1"/>
</dbReference>
<dbReference type="Proteomes" id="UP000177235">
    <property type="component" value="Unassembled WGS sequence"/>
</dbReference>
<keyword evidence="4 6" id="KW-0378">Hydrolase</keyword>
<comment type="function">
    <text evidence="6">RNaseP catalyzes the removal of the 5'-leader sequence from pre-tRNA to produce the mature 5'-terminus. It can also cleave other RNA substrates such as 4.5S RNA. The protein component plays an auxiliary but essential role in vivo by binding to the 5'-leader sequence and broadening the substrate specificity of the ribozyme.</text>
</comment>
<dbReference type="Gene3D" id="3.30.230.10">
    <property type="match status" value="1"/>
</dbReference>
<proteinExistence type="inferred from homology"/>
<dbReference type="HAMAP" id="MF_00227">
    <property type="entry name" value="RNase_P"/>
    <property type="match status" value="1"/>
</dbReference>
<evidence type="ECO:0000256" key="2">
    <source>
        <dbReference type="ARBA" id="ARBA00022722"/>
    </source>
</evidence>
<evidence type="ECO:0000256" key="1">
    <source>
        <dbReference type="ARBA" id="ARBA00022694"/>
    </source>
</evidence>
<dbReference type="InterPro" id="IPR020568">
    <property type="entry name" value="Ribosomal_Su5_D2-typ_SF"/>
</dbReference>
<keyword evidence="1 6" id="KW-0819">tRNA processing</keyword>
<dbReference type="AlphaFoldDB" id="A0A1F5QCE6"/>
<evidence type="ECO:0000256" key="6">
    <source>
        <dbReference type="HAMAP-Rule" id="MF_00227"/>
    </source>
</evidence>
<dbReference type="PANTHER" id="PTHR33992:SF1">
    <property type="entry name" value="RIBONUCLEASE P PROTEIN COMPONENT"/>
    <property type="match status" value="1"/>
</dbReference>
<dbReference type="EMBL" id="MFFF01000013">
    <property type="protein sequence ID" value="OGE99826.1"/>
    <property type="molecule type" value="Genomic_DNA"/>
</dbReference>
<dbReference type="GO" id="GO:0042781">
    <property type="term" value="F:3'-tRNA processing endoribonuclease activity"/>
    <property type="evidence" value="ECO:0007669"/>
    <property type="project" value="TreeGrafter"/>
</dbReference>
<accession>A0A1F5QCE6</accession>
<sequence length="113" mass="12915">MLPASFRLTQEKDFALIYKKGRRVQGRSLRIIVARSNQNVNRFGFVVSKKDLPLSTQRNRLKRILRDEVRVHIKAIKAGHDIVIQGRGGAKHAPPSEIRAELIQLIRRLGLIT</sequence>
<dbReference type="GO" id="GO:0030677">
    <property type="term" value="C:ribonuclease P complex"/>
    <property type="evidence" value="ECO:0007669"/>
    <property type="project" value="TreeGrafter"/>
</dbReference>